<keyword evidence="2" id="KW-1185">Reference proteome</keyword>
<reference evidence="1 2" key="1">
    <citation type="submission" date="2016-09" db="EMBL/GenBank/DDBJ databases">
        <title>Xenorhabdus thuongxuanensis sp. nov. and Xenorhabdus eapokensis sp. nov., isolated from Steinernema species.</title>
        <authorList>
            <person name="Kaempfer P."/>
            <person name="Tobias N.J."/>
            <person name="Phan Ke L."/>
            <person name="Bode H.B."/>
            <person name="Glaeser S.P."/>
        </authorList>
    </citation>
    <scope>NUCLEOTIDE SEQUENCE [LARGE SCALE GENOMIC DNA]</scope>
    <source>
        <strain evidence="1 2">30TX1</strain>
    </source>
</reference>
<evidence type="ECO:0000313" key="2">
    <source>
        <dbReference type="Proteomes" id="UP000186277"/>
    </source>
</evidence>
<comment type="caution">
    <text evidence="1">The sequence shown here is derived from an EMBL/GenBank/DDBJ whole genome shotgun (WGS) entry which is preliminary data.</text>
</comment>
<dbReference type="EMBL" id="MKGR01000037">
    <property type="protein sequence ID" value="OKP01871.1"/>
    <property type="molecule type" value="Genomic_DNA"/>
</dbReference>
<dbReference type="OrthoDB" id="8849052at2"/>
<dbReference type="AlphaFoldDB" id="A0A1Q5TNS9"/>
<name>A0A1Q5TNS9_9GAMM</name>
<protein>
    <submittedName>
        <fullName evidence="1">Structural protein</fullName>
    </submittedName>
</protein>
<organism evidence="1 2">
    <name type="scientific">Xenorhabdus thuongxuanensis</name>
    <dbReference type="NCBI Taxonomy" id="1873484"/>
    <lineage>
        <taxon>Bacteria</taxon>
        <taxon>Pseudomonadati</taxon>
        <taxon>Pseudomonadota</taxon>
        <taxon>Gammaproteobacteria</taxon>
        <taxon>Enterobacterales</taxon>
        <taxon>Morganellaceae</taxon>
        <taxon>Xenorhabdus</taxon>
    </lineage>
</organism>
<sequence length="136" mass="15579">MANVKPRRGIRNNNPGNIRHGDKWLGLRDIQTDESFCQFVSPEYGIRAMLKILRNYVKLYGDNTIRQFISRWAPPNENDTESYITYVSQTVGVSSHAVIDVNDKSIMTALTKAMIQMENGHQPYSDDVLTRAFELL</sequence>
<proteinExistence type="predicted"/>
<dbReference type="Proteomes" id="UP000186277">
    <property type="component" value="Unassembled WGS sequence"/>
</dbReference>
<evidence type="ECO:0000313" key="1">
    <source>
        <dbReference type="EMBL" id="OKP01871.1"/>
    </source>
</evidence>
<accession>A0A1Q5TNS9</accession>
<gene>
    <name evidence="1" type="ORF">Xentx_03314</name>
</gene>
<dbReference type="RefSeq" id="WP_074021562.1">
    <property type="nucleotide sequence ID" value="NZ_CAWMWP010000062.1"/>
</dbReference>